<dbReference type="SMART" id="SM00332">
    <property type="entry name" value="PP2Cc"/>
    <property type="match status" value="1"/>
</dbReference>
<sequence length="1781" mass="197259">MARTSFAPSFNLDVSSLDFLPAQDLPPHSHSTIDHEKIAPWTVPEQPEDEAPTPPSKLPFGFPHKPSTSTLGNASTSSLLRQRPSDTQSVESSFSYGDTLRPTDIAARKPSSSPLTRFGNLIKKRSKSALRSGSMQIDSTAAPDVPPLPSPDFFESTRRSKKDRKKKLSNAPLPPPPPPKESEFTLDTNLDKMEGIIDMAVHQGSSGDPGSPSSGSGGFDASCGASTILGSDASSFNLDFALSPSFSNPFQPSSVSGSNNKPYSNGHFFDTRKVSPTSHPHPSTFRSINSTDHSYEDGDSRPWTPPESWAVEKEGNDLGNVTTSSDDSINERPTSVSNRRRKGARQSKAPRIRDGDTMYKIRIYRANNSYHVVSIDLGVTVADLTPQLNKKLLLREDAEVHRLYLKERGRERVLAQTEKPANIVRRRLEQAGYDAADGLDMLGAQDIYFLMKFVYKSNVLGPTEDNLNLDDFEHVDLSARGIKTIPVILYSHAETIITLNISKNPMLEIPLDFVQLCTSLRVLRLAFMAMKKVPQSVRHCTSLHWLDLSCNRIGDLEDAALDSLTNLANLKLQNNRLTKLPRYFHRLDKLRTLNISNNKFHTFPEVIGKLKGLLDIDVSFNMISDLPDEIGDLHSLERLIIVGNRVTKFPLACHKLSSLRNLDCRRNNISDLSVVSMLPKVDTIHADHNAVASVDLSFGPSLRDLRISHNDITQLTVVPGPLGQSFILTELDLSSAKISSLDGLALSHLTSLSYLRLCHNSIRTIPDSLGELRELQRFACSNNQLYSLPASISNLQKLEHLELHNNSLKDLPASLWYCASLTVMNLTSNLLGNFNEPPVAQSSGLQDQTQGIRQGQLLGERKTSAVSLSSRELPPLAKSLEKLLLGENQLSEDSLRPLMLLKNLKVLNLSFNDISEIPPGFFPAQTRLEELYLSGNKLSSLPTEDLSALEYLKVLYLNGNRLQTLPKELGSLKCLAILDVGSNNLKYNMNNTDFDWHWNFNPSLQYLNLSGNKRLEIKLDGKSLNRNLGSKRIATGDFASLPSLKVLGLIDVTTSHHFTIPEDNEERRVRTSLSEVNGMAYGIADTLGAGFANPDSLMLNTFDLVQPNFDGRPDEAVFAMFGRSVASNSSSRVSRYLHDHFIAVFSNELNGLSNKGGDVTDALRRSFLTLNKYLHDYLYLYDRRRPSTGSTNTAPAHPYHDLSATRSGASGIVAYFVGKTLFVANAGNSLAVLSHQGTAQLLSQKHDPFDRAETARIRAAEGWVTPKGLVNDEIDIDVSRSFGFYYLLPIVNARPHIVVRPLTELDEFLIIANQGLWDIVPYQTAVDIARTERSDPMIAAQKLRDFAISYGAECTTMIMVISVADLFSQSSTRSRQATQDHLDTEIFTARKRMRKDENVNINLSRLNDEVSPPTGHLALVFTDIRNSTHLWEVNAGMETAMQQHNLLLRRQLRLCGGYEVKTEGDAFMCSFPTAMSALWWCLSVQVELLKVAWPLEILECEDGEEKYDVSGKLVARGLSVRMGIHQGRPLCEPDPTTHRMDYLGPIVNRASRISGSAHGGQIMCSADVIREIHATIFDVDSKTEHSHLQPSQAIEAIRLLGVEIKHVGEVKLKGLEVPETLSLVYPKDLIGRHTIEAPENHLGTAGSRVQFSVEQMRELALLCVRLETLTSSRVFRPLPARKGSLSQEEKAEEDTNPIYFYGNSDILIPTMQNSSDAELMQVLDSLSMRIENALAALTLKQIVAMNKPVNGGGSNSRRRGGSMDVRTLQQLLSLLSPLSPS</sequence>
<evidence type="ECO:0000256" key="3">
    <source>
        <dbReference type="ARBA" id="ARBA00012201"/>
    </source>
</evidence>
<evidence type="ECO:0000256" key="13">
    <source>
        <dbReference type="SAM" id="MobiDB-lite"/>
    </source>
</evidence>
<dbReference type="Gene3D" id="3.80.10.10">
    <property type="entry name" value="Ribonuclease Inhibitor"/>
    <property type="match status" value="3"/>
</dbReference>
<feature type="region of interest" description="Disordered" evidence="13">
    <location>
        <begin position="249"/>
        <end position="352"/>
    </location>
</feature>
<evidence type="ECO:0000259" key="16">
    <source>
        <dbReference type="PROSITE" id="PS51746"/>
    </source>
</evidence>
<evidence type="ECO:0000256" key="10">
    <source>
        <dbReference type="ARBA" id="ARBA00023239"/>
    </source>
</evidence>
<dbReference type="GO" id="GO:0006171">
    <property type="term" value="P:cAMP biosynthetic process"/>
    <property type="evidence" value="ECO:0007669"/>
    <property type="project" value="UniProtKB-KW"/>
</dbReference>
<dbReference type="SUPFAM" id="SSF81606">
    <property type="entry name" value="PP2C-like"/>
    <property type="match status" value="1"/>
</dbReference>
<dbReference type="SUPFAM" id="SSF55073">
    <property type="entry name" value="Nucleotide cyclase"/>
    <property type="match status" value="1"/>
</dbReference>
<dbReference type="Gene3D" id="3.30.70.1230">
    <property type="entry name" value="Nucleotide cyclase"/>
    <property type="match status" value="1"/>
</dbReference>
<protein>
    <recommendedName>
        <fullName evidence="4">Adenylate cyclase</fullName>
        <ecNumber evidence="3">4.6.1.1</ecNumber>
    </recommendedName>
    <alternativeName>
        <fullName evidence="11">ATP pyrophosphate-lyase</fullName>
    </alternativeName>
    <alternativeName>
        <fullName evidence="12">Adenylyl cyclase</fullName>
    </alternativeName>
</protein>
<dbReference type="InterPro" id="IPR032675">
    <property type="entry name" value="LRR_dom_sf"/>
</dbReference>
<feature type="compositionally biased region" description="Basic residues" evidence="13">
    <location>
        <begin position="338"/>
        <end position="350"/>
    </location>
</feature>
<comment type="similarity">
    <text evidence="2">Belongs to the adenylyl cyclase class-3 family.</text>
</comment>
<dbReference type="PANTHER" id="PTHR48051">
    <property type="match status" value="1"/>
</dbReference>
<feature type="region of interest" description="Disordered" evidence="13">
    <location>
        <begin position="27"/>
        <end position="185"/>
    </location>
</feature>
<dbReference type="GO" id="GO:0035556">
    <property type="term" value="P:intracellular signal transduction"/>
    <property type="evidence" value="ECO:0007669"/>
    <property type="project" value="InterPro"/>
</dbReference>
<dbReference type="CDD" id="cd07302">
    <property type="entry name" value="CHD"/>
    <property type="match status" value="1"/>
</dbReference>
<comment type="catalytic activity">
    <reaction evidence="1">
        <text>ATP = 3',5'-cyclic AMP + diphosphate</text>
        <dbReference type="Rhea" id="RHEA:15389"/>
        <dbReference type="ChEBI" id="CHEBI:30616"/>
        <dbReference type="ChEBI" id="CHEBI:33019"/>
        <dbReference type="ChEBI" id="CHEBI:58165"/>
        <dbReference type="EC" id="4.6.1.1"/>
    </reaction>
</comment>
<evidence type="ECO:0000256" key="4">
    <source>
        <dbReference type="ARBA" id="ARBA00021420"/>
    </source>
</evidence>
<dbReference type="InterPro" id="IPR055071">
    <property type="entry name" value="RA_PHLPP-like"/>
</dbReference>
<feature type="compositionally biased region" description="Polar residues" evidence="13">
    <location>
        <begin position="319"/>
        <end position="337"/>
    </location>
</feature>
<dbReference type="InterPro" id="IPR036457">
    <property type="entry name" value="PPM-type-like_dom_sf"/>
</dbReference>
<dbReference type="GO" id="GO:0005737">
    <property type="term" value="C:cytoplasm"/>
    <property type="evidence" value="ECO:0007669"/>
    <property type="project" value="TreeGrafter"/>
</dbReference>
<proteinExistence type="inferred from homology"/>
<evidence type="ECO:0000313" key="17">
    <source>
        <dbReference type="EMBL" id="KAK7677521.1"/>
    </source>
</evidence>
<accession>A0AAW0FJI7</accession>
<keyword evidence="5" id="KW-0433">Leucine-rich repeat</keyword>
<feature type="domain" description="PPM-type phosphatase" evidence="16">
    <location>
        <begin position="1080"/>
        <end position="1363"/>
    </location>
</feature>
<evidence type="ECO:0000256" key="9">
    <source>
        <dbReference type="ARBA" id="ARBA00022998"/>
    </source>
</evidence>
<feature type="compositionally biased region" description="Polar residues" evidence="13">
    <location>
        <begin position="129"/>
        <end position="139"/>
    </location>
</feature>
<keyword evidence="7" id="KW-0677">Repeat</keyword>
<dbReference type="CDD" id="cd00143">
    <property type="entry name" value="PP2Cc"/>
    <property type="match status" value="1"/>
</dbReference>
<dbReference type="InterPro" id="IPR001932">
    <property type="entry name" value="PPM-type_phosphatase-like_dom"/>
</dbReference>
<evidence type="ECO:0000259" key="14">
    <source>
        <dbReference type="PROSITE" id="PS50125"/>
    </source>
</evidence>
<dbReference type="Pfam" id="PF00560">
    <property type="entry name" value="LRR_1"/>
    <property type="match status" value="1"/>
</dbReference>
<dbReference type="PROSITE" id="PS51450">
    <property type="entry name" value="LRR"/>
    <property type="match status" value="6"/>
</dbReference>
<name>A0AAW0FJI7_9APHY</name>
<dbReference type="CDD" id="cd17214">
    <property type="entry name" value="RA_CYR1_like"/>
    <property type="match status" value="1"/>
</dbReference>
<keyword evidence="8" id="KW-0460">Magnesium</keyword>
<dbReference type="GO" id="GO:0046872">
    <property type="term" value="F:metal ion binding"/>
    <property type="evidence" value="ECO:0007669"/>
    <property type="project" value="UniProtKB-KW"/>
</dbReference>
<dbReference type="PROSITE" id="PS51746">
    <property type="entry name" value="PPM_2"/>
    <property type="match status" value="1"/>
</dbReference>
<dbReference type="InterPro" id="IPR050216">
    <property type="entry name" value="LRR_domain-containing"/>
</dbReference>
<dbReference type="Pfam" id="PF00481">
    <property type="entry name" value="PP2C"/>
    <property type="match status" value="1"/>
</dbReference>
<keyword evidence="9" id="KW-0115">cAMP biosynthesis</keyword>
<dbReference type="SUPFAM" id="SSF52058">
    <property type="entry name" value="L domain-like"/>
    <property type="match status" value="3"/>
</dbReference>
<reference evidence="17 18" key="1">
    <citation type="submission" date="2022-09" db="EMBL/GenBank/DDBJ databases">
        <authorList>
            <person name="Palmer J.M."/>
        </authorList>
    </citation>
    <scope>NUCLEOTIDE SEQUENCE [LARGE SCALE GENOMIC DNA]</scope>
    <source>
        <strain evidence="17 18">DSM 7382</strain>
    </source>
</reference>
<dbReference type="SMART" id="SM00369">
    <property type="entry name" value="LRR_TYP"/>
    <property type="match status" value="11"/>
</dbReference>
<organism evidence="17 18">
    <name type="scientific">Cerrena zonata</name>
    <dbReference type="NCBI Taxonomy" id="2478898"/>
    <lineage>
        <taxon>Eukaryota</taxon>
        <taxon>Fungi</taxon>
        <taxon>Dikarya</taxon>
        <taxon>Basidiomycota</taxon>
        <taxon>Agaricomycotina</taxon>
        <taxon>Agaricomycetes</taxon>
        <taxon>Polyporales</taxon>
        <taxon>Cerrenaceae</taxon>
        <taxon>Cerrena</taxon>
    </lineage>
</organism>
<dbReference type="InterPro" id="IPR029787">
    <property type="entry name" value="Nucleotide_cyclase"/>
</dbReference>
<dbReference type="Gene3D" id="3.60.40.10">
    <property type="entry name" value="PPM-type phosphatase domain"/>
    <property type="match status" value="1"/>
</dbReference>
<dbReference type="SMART" id="SM00364">
    <property type="entry name" value="LRR_BAC"/>
    <property type="match status" value="9"/>
</dbReference>
<gene>
    <name evidence="17" type="ORF">QCA50_019527</name>
</gene>
<dbReference type="PROSITE" id="PS50125">
    <property type="entry name" value="GUANYLATE_CYCLASE_2"/>
    <property type="match status" value="1"/>
</dbReference>
<evidence type="ECO:0000256" key="12">
    <source>
        <dbReference type="ARBA" id="ARBA00032637"/>
    </source>
</evidence>
<dbReference type="EMBL" id="JASBNA010000087">
    <property type="protein sequence ID" value="KAK7677521.1"/>
    <property type="molecule type" value="Genomic_DNA"/>
</dbReference>
<keyword evidence="6" id="KW-0479">Metal-binding</keyword>
<dbReference type="Proteomes" id="UP001385951">
    <property type="component" value="Unassembled WGS sequence"/>
</dbReference>
<dbReference type="SMART" id="SM00044">
    <property type="entry name" value="CYCc"/>
    <property type="match status" value="1"/>
</dbReference>
<evidence type="ECO:0000256" key="11">
    <source>
        <dbReference type="ARBA" id="ARBA00032597"/>
    </source>
</evidence>
<evidence type="ECO:0000256" key="7">
    <source>
        <dbReference type="ARBA" id="ARBA00022737"/>
    </source>
</evidence>
<feature type="compositionally biased region" description="Basic residues" evidence="13">
    <location>
        <begin position="159"/>
        <end position="168"/>
    </location>
</feature>
<evidence type="ECO:0000256" key="8">
    <source>
        <dbReference type="ARBA" id="ARBA00022842"/>
    </source>
</evidence>
<dbReference type="PROSITE" id="PS50200">
    <property type="entry name" value="RA"/>
    <property type="match status" value="1"/>
</dbReference>
<dbReference type="Pfam" id="PF23010">
    <property type="entry name" value="RA_3"/>
    <property type="match status" value="1"/>
</dbReference>
<evidence type="ECO:0000313" key="18">
    <source>
        <dbReference type="Proteomes" id="UP001385951"/>
    </source>
</evidence>
<evidence type="ECO:0000256" key="5">
    <source>
        <dbReference type="ARBA" id="ARBA00022614"/>
    </source>
</evidence>
<dbReference type="InterPro" id="IPR001054">
    <property type="entry name" value="A/G_cyclase"/>
</dbReference>
<dbReference type="FunFam" id="3.80.10.10:FF:001164">
    <property type="entry name" value="GH01279p"/>
    <property type="match status" value="1"/>
</dbReference>
<dbReference type="InterPro" id="IPR003591">
    <property type="entry name" value="Leu-rich_rpt_typical-subtyp"/>
</dbReference>
<feature type="domain" description="Ras-associating" evidence="15">
    <location>
        <begin position="357"/>
        <end position="448"/>
    </location>
</feature>
<dbReference type="GO" id="GO:0004016">
    <property type="term" value="F:adenylate cyclase activity"/>
    <property type="evidence" value="ECO:0007669"/>
    <property type="project" value="UniProtKB-EC"/>
</dbReference>
<dbReference type="InterPro" id="IPR055414">
    <property type="entry name" value="LRR_R13L4/SHOC2-like"/>
</dbReference>
<dbReference type="Pfam" id="PF13855">
    <property type="entry name" value="LRR_8"/>
    <property type="match status" value="2"/>
</dbReference>
<dbReference type="InterPro" id="IPR000159">
    <property type="entry name" value="RA_dom"/>
</dbReference>
<feature type="compositionally biased region" description="Polar residues" evidence="13">
    <location>
        <begin position="66"/>
        <end position="96"/>
    </location>
</feature>
<evidence type="ECO:0000256" key="2">
    <source>
        <dbReference type="ARBA" id="ARBA00005381"/>
    </source>
</evidence>
<dbReference type="EC" id="4.6.1.1" evidence="3"/>
<evidence type="ECO:0000256" key="6">
    <source>
        <dbReference type="ARBA" id="ARBA00022723"/>
    </source>
</evidence>
<dbReference type="Pfam" id="PF00211">
    <property type="entry name" value="Guanylate_cyc"/>
    <property type="match status" value="1"/>
</dbReference>
<evidence type="ECO:0000259" key="15">
    <source>
        <dbReference type="PROSITE" id="PS50200"/>
    </source>
</evidence>
<dbReference type="PANTHER" id="PTHR48051:SF1">
    <property type="entry name" value="RAS SUPPRESSOR PROTEIN 1"/>
    <property type="match status" value="1"/>
</dbReference>
<feature type="domain" description="Guanylate cyclase" evidence="14">
    <location>
        <begin position="1418"/>
        <end position="1554"/>
    </location>
</feature>
<keyword evidence="18" id="KW-1185">Reference proteome</keyword>
<keyword evidence="10" id="KW-0456">Lyase</keyword>
<feature type="compositionally biased region" description="Polar residues" evidence="13">
    <location>
        <begin position="274"/>
        <end position="292"/>
    </location>
</feature>
<dbReference type="Pfam" id="PF23598">
    <property type="entry name" value="LRR_14"/>
    <property type="match status" value="1"/>
</dbReference>
<dbReference type="InterPro" id="IPR001611">
    <property type="entry name" value="Leu-rich_rpt"/>
</dbReference>
<comment type="caution">
    <text evidence="17">The sequence shown here is derived from an EMBL/GenBank/DDBJ whole genome shotgun (WGS) entry which is preliminary data.</text>
</comment>
<evidence type="ECO:0000256" key="1">
    <source>
        <dbReference type="ARBA" id="ARBA00001593"/>
    </source>
</evidence>